<evidence type="ECO:0000256" key="1">
    <source>
        <dbReference type="SAM" id="MobiDB-lite"/>
    </source>
</evidence>
<feature type="compositionally biased region" description="Basic and acidic residues" evidence="1">
    <location>
        <begin position="45"/>
        <end position="56"/>
    </location>
</feature>
<feature type="region of interest" description="Disordered" evidence="1">
    <location>
        <begin position="221"/>
        <end position="250"/>
    </location>
</feature>
<dbReference type="Gene3D" id="1.20.58.60">
    <property type="match status" value="1"/>
</dbReference>
<feature type="compositionally biased region" description="Basic and acidic residues" evidence="1">
    <location>
        <begin position="75"/>
        <end position="84"/>
    </location>
</feature>
<keyword evidence="3" id="KW-1185">Reference proteome</keyword>
<dbReference type="EMBL" id="CP119958">
    <property type="protein sequence ID" value="WFD37097.1"/>
    <property type="molecule type" value="Genomic_DNA"/>
</dbReference>
<dbReference type="AlphaFoldDB" id="A0AAF0EYI4"/>
<reference evidence="2" key="1">
    <citation type="submission" date="2023-03" db="EMBL/GenBank/DDBJ databases">
        <title>Mating type loci evolution in Malassezia.</title>
        <authorList>
            <person name="Coelho M.A."/>
        </authorList>
    </citation>
    <scope>NUCLEOTIDE SEQUENCE</scope>
    <source>
        <strain evidence="2">CBS 9431</strain>
    </source>
</reference>
<protein>
    <submittedName>
        <fullName evidence="2">Uncharacterized protein</fullName>
    </submittedName>
</protein>
<dbReference type="GeneID" id="85223687"/>
<feature type="compositionally biased region" description="Low complexity" evidence="1">
    <location>
        <begin position="117"/>
        <end position="134"/>
    </location>
</feature>
<sequence length="404" mass="42351">MAKGSRRGRSGARPKGDDAQKGAGRGEAQKGGVDAGGKDAPAATDARDDARADKGQGNEALDAPAPKDTSGGAKGQREDAKDEQNDAQDDSGPKGSAGNEATGTDVPAAAEPPIESTPNEPLPNELTPEATTSEPSPPDTGRDVAALHDTIARLQSELDDTQRAIAESHSAFAEQLVAMHTQHAQDLDEAVAKADAAHGQHADAQDATDRLEQLEKEHASLAKAHDEHKSALDAAHEAQRVSEQRTHDERVRLEREIEGVRAERDAARADLAAASATVTSLEAQLAERTASAQDVEALEQRIATLTTHAPTLAPPEPLADIARSLGYSAPDYTLAESLHAAHNAKYTKLYTEAAACRAASQSTRAQIDLHLRPALDAVSAQADAVPDHVRTALAALRRALDAVE</sequence>
<gene>
    <name evidence="2" type="ORF">MJAP1_000038</name>
</gene>
<name>A0AAF0EYI4_9BASI</name>
<feature type="compositionally biased region" description="Basic residues" evidence="1">
    <location>
        <begin position="1"/>
        <end position="12"/>
    </location>
</feature>
<feature type="region of interest" description="Disordered" evidence="1">
    <location>
        <begin position="1"/>
        <end position="147"/>
    </location>
</feature>
<dbReference type="Proteomes" id="UP001217754">
    <property type="component" value="Chromosome 1"/>
</dbReference>
<dbReference type="RefSeq" id="XP_060119994.1">
    <property type="nucleotide sequence ID" value="XM_060264011.1"/>
</dbReference>
<accession>A0AAF0EYI4</accession>
<proteinExistence type="predicted"/>
<organism evidence="2 3">
    <name type="scientific">Malassezia japonica</name>
    <dbReference type="NCBI Taxonomy" id="223818"/>
    <lineage>
        <taxon>Eukaryota</taxon>
        <taxon>Fungi</taxon>
        <taxon>Dikarya</taxon>
        <taxon>Basidiomycota</taxon>
        <taxon>Ustilaginomycotina</taxon>
        <taxon>Malasseziomycetes</taxon>
        <taxon>Malasseziales</taxon>
        <taxon>Malasseziaceae</taxon>
        <taxon>Malassezia</taxon>
    </lineage>
</organism>
<evidence type="ECO:0000313" key="3">
    <source>
        <dbReference type="Proteomes" id="UP001217754"/>
    </source>
</evidence>
<evidence type="ECO:0000313" key="2">
    <source>
        <dbReference type="EMBL" id="WFD37097.1"/>
    </source>
</evidence>